<sequence>MIDAENKCETVFVHRRDPEWCKIPRLLCLPCFSRMFLKALIILRATEYQEVVGHWVYKKYTKSACLGYYEKPDKVKINLF</sequence>
<evidence type="ECO:0000313" key="1">
    <source>
        <dbReference type="EMBL" id="CAG8518324.1"/>
    </source>
</evidence>
<proteinExistence type="predicted"/>
<name>A0ACA9L9M1_9GLOM</name>
<gene>
    <name evidence="1" type="ORF">DHETER_LOCUS3791</name>
</gene>
<evidence type="ECO:0000313" key="2">
    <source>
        <dbReference type="Proteomes" id="UP000789702"/>
    </source>
</evidence>
<accession>A0ACA9L9M1</accession>
<comment type="caution">
    <text evidence="1">The sequence shown here is derived from an EMBL/GenBank/DDBJ whole genome shotgun (WGS) entry which is preliminary data.</text>
</comment>
<reference evidence="1" key="1">
    <citation type="submission" date="2021-06" db="EMBL/GenBank/DDBJ databases">
        <authorList>
            <person name="Kallberg Y."/>
            <person name="Tangrot J."/>
            <person name="Rosling A."/>
        </authorList>
    </citation>
    <scope>NUCLEOTIDE SEQUENCE</scope>
    <source>
        <strain evidence="1">IL203A</strain>
    </source>
</reference>
<dbReference type="EMBL" id="CAJVPU010003457">
    <property type="protein sequence ID" value="CAG8518324.1"/>
    <property type="molecule type" value="Genomic_DNA"/>
</dbReference>
<dbReference type="Proteomes" id="UP000789702">
    <property type="component" value="Unassembled WGS sequence"/>
</dbReference>
<organism evidence="1 2">
    <name type="scientific">Dentiscutata heterogama</name>
    <dbReference type="NCBI Taxonomy" id="1316150"/>
    <lineage>
        <taxon>Eukaryota</taxon>
        <taxon>Fungi</taxon>
        <taxon>Fungi incertae sedis</taxon>
        <taxon>Mucoromycota</taxon>
        <taxon>Glomeromycotina</taxon>
        <taxon>Glomeromycetes</taxon>
        <taxon>Diversisporales</taxon>
        <taxon>Gigasporaceae</taxon>
        <taxon>Dentiscutata</taxon>
    </lineage>
</organism>
<keyword evidence="2" id="KW-1185">Reference proteome</keyword>
<protein>
    <submittedName>
        <fullName evidence="1">3537_t:CDS:1</fullName>
    </submittedName>
</protein>